<accession>A0A517YU49</accession>
<evidence type="ECO:0000313" key="1">
    <source>
        <dbReference type="EMBL" id="QDU33758.1"/>
    </source>
</evidence>
<dbReference type="Proteomes" id="UP000317369">
    <property type="component" value="Chromosome"/>
</dbReference>
<evidence type="ECO:0008006" key="3">
    <source>
        <dbReference type="Google" id="ProtNLM"/>
    </source>
</evidence>
<gene>
    <name evidence="1" type="ORF">KS4_18150</name>
</gene>
<evidence type="ECO:0000313" key="2">
    <source>
        <dbReference type="Proteomes" id="UP000317369"/>
    </source>
</evidence>
<name>A0A517YU49_9BACT</name>
<organism evidence="1 2">
    <name type="scientific">Poriferisphaera corsica</name>
    <dbReference type="NCBI Taxonomy" id="2528020"/>
    <lineage>
        <taxon>Bacteria</taxon>
        <taxon>Pseudomonadati</taxon>
        <taxon>Planctomycetota</taxon>
        <taxon>Phycisphaerae</taxon>
        <taxon>Phycisphaerales</taxon>
        <taxon>Phycisphaeraceae</taxon>
        <taxon>Poriferisphaera</taxon>
    </lineage>
</organism>
<proteinExistence type="predicted"/>
<dbReference type="AlphaFoldDB" id="A0A517YU49"/>
<sequence>MLQDFITIENNHANTLAVSLDQIKQQCDVYIDEIDELFTRYLLTSQKVYEETTNDILFTRKISCIETKPERSNMLTIGPIQSIDSVYAVNSSFGETLIDPDRYTSYEGKKTLLQVKSYVPWRLKFNLTVGYASIEEIPLTAIQAIILRASTMYQYRGDIAENNPGKRASDLLMNHTSRKRGRFE</sequence>
<dbReference type="Gene3D" id="1.10.3230.30">
    <property type="entry name" value="Phage gp6-like head-tail connector protein"/>
    <property type="match status" value="1"/>
</dbReference>
<reference evidence="1 2" key="1">
    <citation type="submission" date="2019-02" db="EMBL/GenBank/DDBJ databases">
        <title>Deep-cultivation of Planctomycetes and their phenomic and genomic characterization uncovers novel biology.</title>
        <authorList>
            <person name="Wiegand S."/>
            <person name="Jogler M."/>
            <person name="Boedeker C."/>
            <person name="Pinto D."/>
            <person name="Vollmers J."/>
            <person name="Rivas-Marin E."/>
            <person name="Kohn T."/>
            <person name="Peeters S.H."/>
            <person name="Heuer A."/>
            <person name="Rast P."/>
            <person name="Oberbeckmann S."/>
            <person name="Bunk B."/>
            <person name="Jeske O."/>
            <person name="Meyerdierks A."/>
            <person name="Storesund J.E."/>
            <person name="Kallscheuer N."/>
            <person name="Luecker S."/>
            <person name="Lage O.M."/>
            <person name="Pohl T."/>
            <person name="Merkel B.J."/>
            <person name="Hornburger P."/>
            <person name="Mueller R.-W."/>
            <person name="Bruemmer F."/>
            <person name="Labrenz M."/>
            <person name="Spormann A.M."/>
            <person name="Op den Camp H."/>
            <person name="Overmann J."/>
            <person name="Amann R."/>
            <person name="Jetten M.S.M."/>
            <person name="Mascher T."/>
            <person name="Medema M.H."/>
            <person name="Devos D.P."/>
            <person name="Kaster A.-K."/>
            <person name="Ovreas L."/>
            <person name="Rohde M."/>
            <person name="Galperin M.Y."/>
            <person name="Jogler C."/>
        </authorList>
    </citation>
    <scope>NUCLEOTIDE SEQUENCE [LARGE SCALE GENOMIC DNA]</scope>
    <source>
        <strain evidence="1 2">KS4</strain>
    </source>
</reference>
<dbReference type="EMBL" id="CP036425">
    <property type="protein sequence ID" value="QDU33758.1"/>
    <property type="molecule type" value="Genomic_DNA"/>
</dbReference>
<protein>
    <recommendedName>
        <fullName evidence="3">Phage gp6-like head-tail connector protein</fullName>
    </recommendedName>
</protein>
<keyword evidence="2" id="KW-1185">Reference proteome</keyword>
<dbReference type="RefSeq" id="WP_145077042.1">
    <property type="nucleotide sequence ID" value="NZ_CP036425.1"/>
</dbReference>
<dbReference type="KEGG" id="pcor:KS4_18150"/>